<dbReference type="CDD" id="cd03443">
    <property type="entry name" value="PaaI_thioesterase"/>
    <property type="match status" value="1"/>
</dbReference>
<protein>
    <recommendedName>
        <fullName evidence="3">Thioesterase</fullName>
    </recommendedName>
</protein>
<dbReference type="Gene3D" id="3.10.129.10">
    <property type="entry name" value="Hotdog Thioesterase"/>
    <property type="match status" value="1"/>
</dbReference>
<name>A0ABR4WA71_9GAMM</name>
<dbReference type="RefSeq" id="WP_035249548.1">
    <property type="nucleotide sequence ID" value="NZ_ARXU01000013.1"/>
</dbReference>
<dbReference type="EMBL" id="ARXU01000013">
    <property type="protein sequence ID" value="KGD60172.1"/>
    <property type="molecule type" value="Genomic_DNA"/>
</dbReference>
<dbReference type="InterPro" id="IPR029069">
    <property type="entry name" value="HotDog_dom_sf"/>
</dbReference>
<evidence type="ECO:0000313" key="1">
    <source>
        <dbReference type="EMBL" id="KGD60172.1"/>
    </source>
</evidence>
<dbReference type="Proteomes" id="UP000029443">
    <property type="component" value="Unassembled WGS sequence"/>
</dbReference>
<organism evidence="1 2">
    <name type="scientific">Alcanivorax jadensis T9</name>
    <dbReference type="NCBI Taxonomy" id="1177181"/>
    <lineage>
        <taxon>Bacteria</taxon>
        <taxon>Pseudomonadati</taxon>
        <taxon>Pseudomonadota</taxon>
        <taxon>Gammaproteobacteria</taxon>
        <taxon>Oceanospirillales</taxon>
        <taxon>Alcanivoracaceae</taxon>
        <taxon>Alcanivorax</taxon>
    </lineage>
</organism>
<gene>
    <name evidence="1" type="ORF">T9A_02745</name>
</gene>
<evidence type="ECO:0000313" key="2">
    <source>
        <dbReference type="Proteomes" id="UP000029443"/>
    </source>
</evidence>
<dbReference type="InterPro" id="IPR027961">
    <property type="entry name" value="DUF4442"/>
</dbReference>
<dbReference type="SUPFAM" id="SSF54637">
    <property type="entry name" value="Thioesterase/thiol ester dehydrase-isomerase"/>
    <property type="match status" value="1"/>
</dbReference>
<dbReference type="Pfam" id="PF14539">
    <property type="entry name" value="DUF4442"/>
    <property type="match status" value="1"/>
</dbReference>
<evidence type="ECO:0008006" key="3">
    <source>
        <dbReference type="Google" id="ProtNLM"/>
    </source>
</evidence>
<keyword evidence="2" id="KW-1185">Reference proteome</keyword>
<accession>A0ABR4WA71</accession>
<sequence>MSDNYLLNMYEKALKLPAGRKLFSMVFSRKAPYFATITPIISELRPNFCEVKFKKRKGVENHIQTVHVIAICNALECAMGAMAESSVPKHLRWIPKGMDVNYTAKATSDITATAEANPEDWKPGNLPVTVKAMRDDGTVVVEGTINLWISEKPAKSS</sequence>
<comment type="caution">
    <text evidence="1">The sequence shown here is derived from an EMBL/GenBank/DDBJ whole genome shotgun (WGS) entry which is preliminary data.</text>
</comment>
<proteinExistence type="predicted"/>
<reference evidence="1 2" key="1">
    <citation type="submission" date="2012-09" db="EMBL/GenBank/DDBJ databases">
        <title>Genome Sequence of alkane-degrading Bacterium Alcanivorax jadensis T9.</title>
        <authorList>
            <person name="Lai Q."/>
            <person name="Shao Z."/>
        </authorList>
    </citation>
    <scope>NUCLEOTIDE SEQUENCE [LARGE SCALE GENOMIC DNA]</scope>
    <source>
        <strain evidence="1 2">T9</strain>
    </source>
</reference>